<gene>
    <name evidence="1" type="ORF">EVOR1521_LOCUS30427</name>
</gene>
<keyword evidence="2" id="KW-1185">Reference proteome</keyword>
<reference evidence="1" key="1">
    <citation type="submission" date="2023-08" db="EMBL/GenBank/DDBJ databases">
        <authorList>
            <person name="Chen Y."/>
            <person name="Shah S."/>
            <person name="Dougan E. K."/>
            <person name="Thang M."/>
            <person name="Chan C."/>
        </authorList>
    </citation>
    <scope>NUCLEOTIDE SEQUENCE</scope>
</reference>
<evidence type="ECO:0000313" key="1">
    <source>
        <dbReference type="EMBL" id="CAJ1409276.1"/>
    </source>
</evidence>
<dbReference type="Proteomes" id="UP001178507">
    <property type="component" value="Unassembled WGS sequence"/>
</dbReference>
<proteinExistence type="predicted"/>
<dbReference type="EMBL" id="CAUJNA010003760">
    <property type="protein sequence ID" value="CAJ1409276.1"/>
    <property type="molecule type" value="Genomic_DNA"/>
</dbReference>
<protein>
    <submittedName>
        <fullName evidence="1">Uncharacterized protein</fullName>
    </submittedName>
</protein>
<dbReference type="AlphaFoldDB" id="A0AA36JQD6"/>
<organism evidence="1 2">
    <name type="scientific">Effrenium voratum</name>
    <dbReference type="NCBI Taxonomy" id="2562239"/>
    <lineage>
        <taxon>Eukaryota</taxon>
        <taxon>Sar</taxon>
        <taxon>Alveolata</taxon>
        <taxon>Dinophyceae</taxon>
        <taxon>Suessiales</taxon>
        <taxon>Symbiodiniaceae</taxon>
        <taxon>Effrenium</taxon>
    </lineage>
</organism>
<accession>A0AA36JQD6</accession>
<comment type="caution">
    <text evidence="1">The sequence shown here is derived from an EMBL/GenBank/DDBJ whole genome shotgun (WGS) entry which is preliminary data.</text>
</comment>
<sequence length="438" mass="47923">MDTDSDQLHRVLHLRRALKWKKMSCGESPATSATWTSVTWTSVTWTSVTLTSVTLAPTRTTDTSTTLSSTTITTTTVTTQTLPTPPPTRTFTSTTLTSTTFTSAAVAPAPRVVPGVAFAPDTSTSTSTELRAAEGTAEFAPEVGVTMELANLDYQKLSSASRDQQNEVVEGLQQTLAWRAGLRQGPEISPMARFACLVWLTVLSRGVSAEDVDECAEGAEMRMLQVGKATLKSADLQNCGHLTQDTCYEGANFVCSNNCPIHTHGKDCYRPIPEVMAEHPGMDGYCYFNMTGFWVVPVAAENPDFVQSSRLGVLGLRCSDYPGLSNGPPRSLHFEGEVLTTHMDCPHYIYDDLYGYSLGQLQGQGVDPAWMKEPQHWMAVSEKICQDIQKTWNFTNDELHLADWLDDNAVIYVKTACAANSEPGSSDPVVLETRTFLF</sequence>
<name>A0AA36JQD6_9DINO</name>
<evidence type="ECO:0000313" key="2">
    <source>
        <dbReference type="Proteomes" id="UP001178507"/>
    </source>
</evidence>